<gene>
    <name evidence="1" type="ORF">CCHLO57077_00015155</name>
</gene>
<protein>
    <submittedName>
        <fullName evidence="1">Uncharacterized protein</fullName>
    </submittedName>
</protein>
<reference evidence="1" key="1">
    <citation type="submission" date="2023-01" db="EMBL/GenBank/DDBJ databases">
        <authorList>
            <person name="Piombo E."/>
        </authorList>
    </citation>
    <scope>NUCLEOTIDE SEQUENCE</scope>
</reference>
<name>A0AA35LPT1_9HYPO</name>
<accession>A0AA35LPT1</accession>
<evidence type="ECO:0000313" key="2">
    <source>
        <dbReference type="Proteomes" id="UP001160390"/>
    </source>
</evidence>
<dbReference type="Proteomes" id="UP001160390">
    <property type="component" value="Unassembled WGS sequence"/>
</dbReference>
<dbReference type="EMBL" id="CABFNP030000456">
    <property type="protein sequence ID" value="CAI6018086.1"/>
    <property type="molecule type" value="Genomic_DNA"/>
</dbReference>
<evidence type="ECO:0000313" key="1">
    <source>
        <dbReference type="EMBL" id="CAI6018086.1"/>
    </source>
</evidence>
<comment type="caution">
    <text evidence="1">The sequence shown here is derived from an EMBL/GenBank/DDBJ whole genome shotgun (WGS) entry which is preliminary data.</text>
</comment>
<organism evidence="1 2">
    <name type="scientific">Clonostachys chloroleuca</name>
    <dbReference type="NCBI Taxonomy" id="1926264"/>
    <lineage>
        <taxon>Eukaryota</taxon>
        <taxon>Fungi</taxon>
        <taxon>Dikarya</taxon>
        <taxon>Ascomycota</taxon>
        <taxon>Pezizomycotina</taxon>
        <taxon>Sordariomycetes</taxon>
        <taxon>Hypocreomycetidae</taxon>
        <taxon>Hypocreales</taxon>
        <taxon>Bionectriaceae</taxon>
        <taxon>Clonostachys</taxon>
    </lineage>
</organism>
<proteinExistence type="predicted"/>
<keyword evidence="2" id="KW-1185">Reference proteome</keyword>
<dbReference type="AlphaFoldDB" id="A0AA35LPT1"/>
<sequence>MTPVKSFDAIYNRVQPGISGDEYKKFLAAYYQGLKEEARSYGSEAFKKMGFVFTSVIFQPKPIDMNQLLGRAS</sequence>